<evidence type="ECO:0000256" key="5">
    <source>
        <dbReference type="ARBA" id="ARBA00022527"/>
    </source>
</evidence>
<evidence type="ECO:0000256" key="15">
    <source>
        <dbReference type="ARBA" id="ARBA00023170"/>
    </source>
</evidence>
<dbReference type="KEGG" id="qlo:115967349"/>
<evidence type="ECO:0000256" key="16">
    <source>
        <dbReference type="PROSITE-ProRule" id="PRU10141"/>
    </source>
</evidence>
<dbReference type="InterPro" id="IPR001245">
    <property type="entry name" value="Ser-Thr/Tyr_kinase_cat_dom"/>
</dbReference>
<dbReference type="Pfam" id="PF07714">
    <property type="entry name" value="PK_Tyr_Ser-Thr"/>
    <property type="match status" value="1"/>
</dbReference>
<comment type="subcellular location">
    <subcellularLocation>
        <location evidence="1">Membrane</location>
        <topology evidence="1">Single-pass type I membrane protein</topology>
    </subcellularLocation>
</comment>
<evidence type="ECO:0000256" key="2">
    <source>
        <dbReference type="ARBA" id="ARBA00007606"/>
    </source>
</evidence>
<evidence type="ECO:0000256" key="7">
    <source>
        <dbReference type="ARBA" id="ARBA00022692"/>
    </source>
</evidence>
<dbReference type="InterPro" id="IPR050528">
    <property type="entry name" value="L-type_Lectin-RKs"/>
</dbReference>
<dbReference type="EnsemblPlants" id="QL11p056980:mrna">
    <property type="protein sequence ID" value="QL11p056980:mrna"/>
    <property type="gene ID" value="QL11p056980"/>
</dbReference>
<evidence type="ECO:0000256" key="6">
    <source>
        <dbReference type="ARBA" id="ARBA00022679"/>
    </source>
</evidence>
<comment type="similarity">
    <text evidence="4">In the C-terminal section; belongs to the protein kinase superfamily. Ser/Thr protein kinase family.</text>
</comment>
<reference evidence="20" key="2">
    <citation type="submission" date="2021-01" db="UniProtKB">
        <authorList>
            <consortium name="EnsemblPlants"/>
        </authorList>
    </citation>
    <scope>IDENTIFICATION</scope>
</reference>
<dbReference type="SUPFAM" id="SSF56112">
    <property type="entry name" value="Protein kinase-like (PK-like)"/>
    <property type="match status" value="1"/>
</dbReference>
<dbReference type="RefSeq" id="XP_030942285.1">
    <property type="nucleotide sequence ID" value="XM_031086425.1"/>
</dbReference>
<proteinExistence type="inferred from homology"/>
<keyword evidence="14 17" id="KW-0472">Membrane</keyword>
<evidence type="ECO:0000256" key="13">
    <source>
        <dbReference type="ARBA" id="ARBA00022989"/>
    </source>
</evidence>
<dbReference type="InterPro" id="IPR013320">
    <property type="entry name" value="ConA-like_dom_sf"/>
</dbReference>
<feature type="chain" id="PRO_5029902894" description="Protein kinase domain-containing protein" evidence="18">
    <location>
        <begin position="31"/>
        <end position="664"/>
    </location>
</feature>
<evidence type="ECO:0000256" key="1">
    <source>
        <dbReference type="ARBA" id="ARBA00004479"/>
    </source>
</evidence>
<dbReference type="InterPro" id="IPR008271">
    <property type="entry name" value="Ser/Thr_kinase_AS"/>
</dbReference>
<dbReference type="InterPro" id="IPR017441">
    <property type="entry name" value="Protein_kinase_ATP_BS"/>
</dbReference>
<dbReference type="PANTHER" id="PTHR27007">
    <property type="match status" value="1"/>
</dbReference>
<protein>
    <recommendedName>
        <fullName evidence="19">Protein kinase domain-containing protein</fullName>
    </recommendedName>
</protein>
<comment type="similarity">
    <text evidence="3">In the N-terminal section; belongs to the leguminous lectin family.</text>
</comment>
<keyword evidence="8 18" id="KW-0732">Signal</keyword>
<evidence type="ECO:0000259" key="19">
    <source>
        <dbReference type="PROSITE" id="PS50011"/>
    </source>
</evidence>
<feature type="binding site" evidence="16">
    <location>
        <position position="380"/>
    </location>
    <ligand>
        <name>ATP</name>
        <dbReference type="ChEBI" id="CHEBI:30616"/>
    </ligand>
</feature>
<evidence type="ECO:0000256" key="3">
    <source>
        <dbReference type="ARBA" id="ARBA00008536"/>
    </source>
</evidence>
<dbReference type="Pfam" id="PF00139">
    <property type="entry name" value="Lectin_legB"/>
    <property type="match status" value="1"/>
</dbReference>
<keyword evidence="21" id="KW-1185">Reference proteome</keyword>
<dbReference type="Proteomes" id="UP000594261">
    <property type="component" value="Chromosome 11"/>
</dbReference>
<dbReference type="PROSITE" id="PS00108">
    <property type="entry name" value="PROTEIN_KINASE_ST"/>
    <property type="match status" value="1"/>
</dbReference>
<dbReference type="InParanoid" id="A0A7N2N3D0"/>
<gene>
    <name evidence="20" type="primary">LOC115967349</name>
</gene>
<keyword evidence="13 17" id="KW-1133">Transmembrane helix</keyword>
<evidence type="ECO:0000256" key="8">
    <source>
        <dbReference type="ARBA" id="ARBA00022729"/>
    </source>
</evidence>
<accession>A0A7N2N3D0</accession>
<keyword evidence="5" id="KW-0723">Serine/threonine-protein kinase</keyword>
<evidence type="ECO:0000256" key="17">
    <source>
        <dbReference type="SAM" id="Phobius"/>
    </source>
</evidence>
<comment type="similarity">
    <text evidence="2">Belongs to the leguminous lectin family.</text>
</comment>
<dbReference type="OrthoDB" id="1913956at2759"/>
<dbReference type="FunFam" id="1.10.510.10:FF:000444">
    <property type="entry name" value="probable L-type lectin-domain containing receptor kinase S.5"/>
    <property type="match status" value="1"/>
</dbReference>
<keyword evidence="12 16" id="KW-0067">ATP-binding</keyword>
<dbReference type="PROSITE" id="PS00107">
    <property type="entry name" value="PROTEIN_KINASE_ATP"/>
    <property type="match status" value="1"/>
</dbReference>
<dbReference type="SMART" id="SM00220">
    <property type="entry name" value="S_TKc"/>
    <property type="match status" value="1"/>
</dbReference>
<dbReference type="Gene3D" id="2.60.120.200">
    <property type="match status" value="1"/>
</dbReference>
<organism evidence="20 21">
    <name type="scientific">Quercus lobata</name>
    <name type="common">Valley oak</name>
    <dbReference type="NCBI Taxonomy" id="97700"/>
    <lineage>
        <taxon>Eukaryota</taxon>
        <taxon>Viridiplantae</taxon>
        <taxon>Streptophyta</taxon>
        <taxon>Embryophyta</taxon>
        <taxon>Tracheophyta</taxon>
        <taxon>Spermatophyta</taxon>
        <taxon>Magnoliopsida</taxon>
        <taxon>eudicotyledons</taxon>
        <taxon>Gunneridae</taxon>
        <taxon>Pentapetalae</taxon>
        <taxon>rosids</taxon>
        <taxon>fabids</taxon>
        <taxon>Fagales</taxon>
        <taxon>Fagaceae</taxon>
        <taxon>Quercus</taxon>
    </lineage>
</organism>
<dbReference type="Gene3D" id="1.10.510.10">
    <property type="entry name" value="Transferase(Phosphotransferase) domain 1"/>
    <property type="match status" value="1"/>
</dbReference>
<keyword evidence="15" id="KW-0675">Receptor</keyword>
<evidence type="ECO:0000256" key="4">
    <source>
        <dbReference type="ARBA" id="ARBA00010217"/>
    </source>
</evidence>
<dbReference type="PROSITE" id="PS50011">
    <property type="entry name" value="PROTEIN_KINASE_DOM"/>
    <property type="match status" value="1"/>
</dbReference>
<dbReference type="Gene3D" id="3.30.200.20">
    <property type="entry name" value="Phosphorylase Kinase, domain 1"/>
    <property type="match status" value="1"/>
</dbReference>
<name>A0A7N2N3D0_QUELO</name>
<evidence type="ECO:0000256" key="11">
    <source>
        <dbReference type="ARBA" id="ARBA00022777"/>
    </source>
</evidence>
<dbReference type="Gramene" id="QL11p056980:mrna">
    <property type="protein sequence ID" value="QL11p056980:mrna"/>
    <property type="gene ID" value="QL11p056980"/>
</dbReference>
<dbReference type="AlphaFoldDB" id="A0A7N2N3D0"/>
<dbReference type="SUPFAM" id="SSF49899">
    <property type="entry name" value="Concanavalin A-like lectins/glucanases"/>
    <property type="match status" value="1"/>
</dbReference>
<dbReference type="InterPro" id="IPR000719">
    <property type="entry name" value="Prot_kinase_dom"/>
</dbReference>
<dbReference type="GO" id="GO:0004674">
    <property type="term" value="F:protein serine/threonine kinase activity"/>
    <property type="evidence" value="ECO:0007669"/>
    <property type="project" value="UniProtKB-KW"/>
</dbReference>
<evidence type="ECO:0000256" key="10">
    <source>
        <dbReference type="ARBA" id="ARBA00022741"/>
    </source>
</evidence>
<keyword evidence="6" id="KW-0808">Transferase</keyword>
<feature type="transmembrane region" description="Helical" evidence="17">
    <location>
        <begin position="279"/>
        <end position="303"/>
    </location>
</feature>
<dbReference type="OMA" id="CSHPIDS"/>
<keyword evidence="10 16" id="KW-0547">Nucleotide-binding</keyword>
<keyword evidence="9" id="KW-0430">Lectin</keyword>
<evidence type="ECO:0000313" key="20">
    <source>
        <dbReference type="EnsemblPlants" id="QL11p056980:mrna"/>
    </source>
</evidence>
<dbReference type="GO" id="GO:0006952">
    <property type="term" value="P:defense response"/>
    <property type="evidence" value="ECO:0007669"/>
    <property type="project" value="UniProtKB-ARBA"/>
</dbReference>
<reference evidence="20 21" key="1">
    <citation type="journal article" date="2016" name="G3 (Bethesda)">
        <title>First Draft Assembly and Annotation of the Genome of a California Endemic Oak Quercus lobata Nee (Fagaceae).</title>
        <authorList>
            <person name="Sork V.L."/>
            <person name="Fitz-Gibbon S.T."/>
            <person name="Puiu D."/>
            <person name="Crepeau M."/>
            <person name="Gugger P.F."/>
            <person name="Sherman R."/>
            <person name="Stevens K."/>
            <person name="Langley C.H."/>
            <person name="Pellegrini M."/>
            <person name="Salzberg S.L."/>
        </authorList>
    </citation>
    <scope>NUCLEOTIDE SEQUENCE [LARGE SCALE GENOMIC DNA]</scope>
    <source>
        <strain evidence="20 21">cv. SW786</strain>
    </source>
</reference>
<dbReference type="GO" id="GO:0005524">
    <property type="term" value="F:ATP binding"/>
    <property type="evidence" value="ECO:0007669"/>
    <property type="project" value="UniProtKB-UniRule"/>
</dbReference>
<feature type="signal peptide" evidence="18">
    <location>
        <begin position="1"/>
        <end position="30"/>
    </location>
</feature>
<evidence type="ECO:0000313" key="21">
    <source>
        <dbReference type="Proteomes" id="UP000594261"/>
    </source>
</evidence>
<dbReference type="InterPro" id="IPR011009">
    <property type="entry name" value="Kinase-like_dom_sf"/>
</dbReference>
<keyword evidence="7 17" id="KW-0812">Transmembrane</keyword>
<dbReference type="InterPro" id="IPR001220">
    <property type="entry name" value="Legume_lectin_dom"/>
</dbReference>
<dbReference type="EMBL" id="LRBV02000011">
    <property type="status" value="NOT_ANNOTATED_CDS"/>
    <property type="molecule type" value="Genomic_DNA"/>
</dbReference>
<sequence>MGTNMSNGVSSITIVIILCCSLLHLVDIQAAPQFNFSDFNPTRDNNLLEFLGNGSAIDQGALQITSDTTNDEFSLRNSYGRIMYKHPFNMWLSDEIQASFNSNFVINIFRKPAWNAGEGLAFLIAPDLSIPDASYGQWLGLTNATNDGNHTNQIVAIEFDTEKQDHDPNGNHIGLDINSVNSTATVLLDIELSPEVGTKYSVWVQYNGTSKVMEVYMVKEGQPKPEKPLLSKTISLKEYVNQKSYFGFAASTGNPQIELNCVLKWSLEIDDLQKKSDLLWLKIGAGVGVPLVTLLILCGVLYLNKRKRRGRGGDEESNVLGTQLRWLPGMPREFKYKDLKKATNNFHESMMLGQGGFGVVYKGILQDKDHKSSTEIAVKKFSRDSIQSKDDFLAELTIIHRLRHKHLVRLVGWCYEKGKLLLLYDFMPNGSLDKHLYEASNQNTLNWSRRYRILAGVASALHYLHNEYDQKVVHRDLKASNILLDSDYNARLGDFGLARALDNERNSYAELGLAGVPGTMGYVAPECFHTGRATPESDVYGFGAVVLEVVCSRSPGISINHHQRPYSLVDWVWMLHREGSIEEAIDEKLGNDYVVDEAKRLLLLGLACSHPIASERPQTQDICQIIAGTMPVPNVPPFKPAFTWPSMVTAFSSTDSSFSNTFSS</sequence>
<dbReference type="GeneID" id="115967349"/>
<dbReference type="GO" id="GO:0016020">
    <property type="term" value="C:membrane"/>
    <property type="evidence" value="ECO:0007669"/>
    <property type="project" value="UniProtKB-SubCell"/>
</dbReference>
<feature type="domain" description="Protein kinase" evidence="19">
    <location>
        <begin position="346"/>
        <end position="613"/>
    </location>
</feature>
<dbReference type="GO" id="GO:0051707">
    <property type="term" value="P:response to other organism"/>
    <property type="evidence" value="ECO:0007669"/>
    <property type="project" value="UniProtKB-ARBA"/>
</dbReference>
<keyword evidence="11" id="KW-0418">Kinase</keyword>
<dbReference type="FunFam" id="3.30.200.20:FF:000320">
    <property type="entry name" value="probable L-type lectin-domain containing receptor kinase S.5"/>
    <property type="match status" value="1"/>
</dbReference>
<evidence type="ECO:0000256" key="14">
    <source>
        <dbReference type="ARBA" id="ARBA00023136"/>
    </source>
</evidence>
<dbReference type="CDD" id="cd06899">
    <property type="entry name" value="lectin_legume_LecRK_Arcelin_ConA"/>
    <property type="match status" value="1"/>
</dbReference>
<evidence type="ECO:0000256" key="9">
    <source>
        <dbReference type="ARBA" id="ARBA00022734"/>
    </source>
</evidence>
<evidence type="ECO:0000256" key="18">
    <source>
        <dbReference type="SAM" id="SignalP"/>
    </source>
</evidence>
<dbReference type="CDD" id="cd14066">
    <property type="entry name" value="STKc_IRAK"/>
    <property type="match status" value="1"/>
</dbReference>
<evidence type="ECO:0000256" key="12">
    <source>
        <dbReference type="ARBA" id="ARBA00022840"/>
    </source>
</evidence>
<dbReference type="GO" id="GO:0030246">
    <property type="term" value="F:carbohydrate binding"/>
    <property type="evidence" value="ECO:0007669"/>
    <property type="project" value="UniProtKB-KW"/>
</dbReference>